<sequence length="125" mass="14289">MTMMLRLVLIAGSLLTTAQIIRKIRQSKAQIEDSVFWVFVSAVLILFSIFPGAADLLSGLVGTYSTSNFIFLFIIFLLMVKVFSLTLRVSQLEAKQRELIQRIALKDKEREEKGHEKRDEEPDAR</sequence>
<accession>A0A9D1W4X3</accession>
<dbReference type="Pfam" id="PF10066">
    <property type="entry name" value="DUF2304"/>
    <property type="match status" value="1"/>
</dbReference>
<keyword evidence="1" id="KW-0812">Transmembrane</keyword>
<name>A0A9D1W4X3_9FIRM</name>
<comment type="caution">
    <text evidence="2">The sequence shown here is derived from an EMBL/GenBank/DDBJ whole genome shotgun (WGS) entry which is preliminary data.</text>
</comment>
<feature type="transmembrane region" description="Helical" evidence="1">
    <location>
        <begin position="69"/>
        <end position="87"/>
    </location>
</feature>
<organism evidence="2 3">
    <name type="scientific">Candidatus Lachnoclostridium stercoripullorum</name>
    <dbReference type="NCBI Taxonomy" id="2838635"/>
    <lineage>
        <taxon>Bacteria</taxon>
        <taxon>Bacillati</taxon>
        <taxon>Bacillota</taxon>
        <taxon>Clostridia</taxon>
        <taxon>Lachnospirales</taxon>
        <taxon>Lachnospiraceae</taxon>
    </lineage>
</organism>
<reference evidence="2" key="2">
    <citation type="submission" date="2021-04" db="EMBL/GenBank/DDBJ databases">
        <authorList>
            <person name="Gilroy R."/>
        </authorList>
    </citation>
    <scope>NUCLEOTIDE SEQUENCE</scope>
    <source>
        <strain evidence="2">ChiGjej4B4-12881</strain>
    </source>
</reference>
<feature type="transmembrane region" description="Helical" evidence="1">
    <location>
        <begin position="34"/>
        <end position="57"/>
    </location>
</feature>
<dbReference type="EMBL" id="DXEU01000064">
    <property type="protein sequence ID" value="HIX51902.1"/>
    <property type="molecule type" value="Genomic_DNA"/>
</dbReference>
<dbReference type="Proteomes" id="UP000886780">
    <property type="component" value="Unassembled WGS sequence"/>
</dbReference>
<dbReference type="InterPro" id="IPR019277">
    <property type="entry name" value="DUF2304"/>
</dbReference>
<keyword evidence="1" id="KW-1133">Transmembrane helix</keyword>
<dbReference type="AlphaFoldDB" id="A0A9D1W4X3"/>
<protein>
    <submittedName>
        <fullName evidence="2">DUF2304 domain-containing protein</fullName>
    </submittedName>
</protein>
<reference evidence="2" key="1">
    <citation type="journal article" date="2021" name="PeerJ">
        <title>Extensive microbial diversity within the chicken gut microbiome revealed by metagenomics and culture.</title>
        <authorList>
            <person name="Gilroy R."/>
            <person name="Ravi A."/>
            <person name="Getino M."/>
            <person name="Pursley I."/>
            <person name="Horton D.L."/>
            <person name="Alikhan N.F."/>
            <person name="Baker D."/>
            <person name="Gharbi K."/>
            <person name="Hall N."/>
            <person name="Watson M."/>
            <person name="Adriaenssens E.M."/>
            <person name="Foster-Nyarko E."/>
            <person name="Jarju S."/>
            <person name="Secka A."/>
            <person name="Antonio M."/>
            <person name="Oren A."/>
            <person name="Chaudhuri R.R."/>
            <person name="La Ragione R."/>
            <person name="Hildebrand F."/>
            <person name="Pallen M.J."/>
        </authorList>
    </citation>
    <scope>NUCLEOTIDE SEQUENCE</scope>
    <source>
        <strain evidence="2">ChiGjej4B4-12881</strain>
    </source>
</reference>
<evidence type="ECO:0000313" key="2">
    <source>
        <dbReference type="EMBL" id="HIX51902.1"/>
    </source>
</evidence>
<keyword evidence="1" id="KW-0472">Membrane</keyword>
<evidence type="ECO:0000256" key="1">
    <source>
        <dbReference type="SAM" id="Phobius"/>
    </source>
</evidence>
<evidence type="ECO:0000313" key="3">
    <source>
        <dbReference type="Proteomes" id="UP000886780"/>
    </source>
</evidence>
<gene>
    <name evidence="2" type="ORF">IAA28_03735</name>
</gene>
<proteinExistence type="predicted"/>